<dbReference type="PROSITE" id="PS50943">
    <property type="entry name" value="HTH_CROC1"/>
    <property type="match status" value="1"/>
</dbReference>
<dbReference type="Proteomes" id="UP000248555">
    <property type="component" value="Unassembled WGS sequence"/>
</dbReference>
<dbReference type="RefSeq" id="WP_111643947.1">
    <property type="nucleotide sequence ID" value="NZ_QLMH01000002.1"/>
</dbReference>
<organism evidence="3 4">
    <name type="scientific">Paranoxybacillus vitaminiphilus</name>
    <dbReference type="NCBI Taxonomy" id="581036"/>
    <lineage>
        <taxon>Bacteria</taxon>
        <taxon>Bacillati</taxon>
        <taxon>Bacillota</taxon>
        <taxon>Bacilli</taxon>
        <taxon>Bacillales</taxon>
        <taxon>Anoxybacillaceae</taxon>
        <taxon>Paranoxybacillus</taxon>
    </lineage>
</organism>
<evidence type="ECO:0000313" key="4">
    <source>
        <dbReference type="Proteomes" id="UP000248555"/>
    </source>
</evidence>
<reference evidence="3 4" key="1">
    <citation type="submission" date="2018-06" db="EMBL/GenBank/DDBJ databases">
        <title>Genomic Encyclopedia of Type Strains, Phase III (KMG-III): the genomes of soil and plant-associated and newly described type strains.</title>
        <authorList>
            <person name="Whitman W."/>
        </authorList>
    </citation>
    <scope>NUCLEOTIDE SEQUENCE [LARGE SCALE GENOMIC DNA]</scope>
    <source>
        <strain evidence="3 4">CGMCC 1.8979</strain>
    </source>
</reference>
<dbReference type="GO" id="GO:0005829">
    <property type="term" value="C:cytosol"/>
    <property type="evidence" value="ECO:0007669"/>
    <property type="project" value="TreeGrafter"/>
</dbReference>
<evidence type="ECO:0000259" key="2">
    <source>
        <dbReference type="PROSITE" id="PS50943"/>
    </source>
</evidence>
<accession>A0A327YLX9</accession>
<dbReference type="EMBL" id="QLMH01000002">
    <property type="protein sequence ID" value="RAK22084.1"/>
    <property type="molecule type" value="Genomic_DNA"/>
</dbReference>
<dbReference type="InterPro" id="IPR050807">
    <property type="entry name" value="TransReg_Diox_bact_type"/>
</dbReference>
<dbReference type="InterPro" id="IPR010982">
    <property type="entry name" value="Lambda_DNA-bd_dom_sf"/>
</dbReference>
<sequence>MKSFDDLRKELMQQDPEEYFLLEIVGKLMAARDRKKLSQRDLSRMTGVAQKTISRIENGKDVPELSTLLKLARALDLEITIVDKNVKNEHSSTITV</sequence>
<proteinExistence type="predicted"/>
<dbReference type="CDD" id="cd00093">
    <property type="entry name" value="HTH_XRE"/>
    <property type="match status" value="1"/>
</dbReference>
<dbReference type="GO" id="GO:0003677">
    <property type="term" value="F:DNA binding"/>
    <property type="evidence" value="ECO:0007669"/>
    <property type="project" value="UniProtKB-KW"/>
</dbReference>
<dbReference type="AlphaFoldDB" id="A0A327YLX9"/>
<dbReference type="Pfam" id="PF01381">
    <property type="entry name" value="HTH_3"/>
    <property type="match status" value="1"/>
</dbReference>
<dbReference type="GO" id="GO:0003700">
    <property type="term" value="F:DNA-binding transcription factor activity"/>
    <property type="evidence" value="ECO:0007669"/>
    <property type="project" value="TreeGrafter"/>
</dbReference>
<dbReference type="Gene3D" id="1.10.260.40">
    <property type="entry name" value="lambda repressor-like DNA-binding domains"/>
    <property type="match status" value="1"/>
</dbReference>
<dbReference type="SMART" id="SM00530">
    <property type="entry name" value="HTH_XRE"/>
    <property type="match status" value="1"/>
</dbReference>
<comment type="caution">
    <text evidence="3">The sequence shown here is derived from an EMBL/GenBank/DDBJ whole genome shotgun (WGS) entry which is preliminary data.</text>
</comment>
<feature type="domain" description="HTH cro/C1-type" evidence="2">
    <location>
        <begin position="28"/>
        <end position="82"/>
    </location>
</feature>
<keyword evidence="1" id="KW-0238">DNA-binding</keyword>
<evidence type="ECO:0000256" key="1">
    <source>
        <dbReference type="ARBA" id="ARBA00023125"/>
    </source>
</evidence>
<dbReference type="OrthoDB" id="2038700at2"/>
<protein>
    <submittedName>
        <fullName evidence="3">Transcriptional regulator</fullName>
    </submittedName>
</protein>
<dbReference type="SUPFAM" id="SSF47413">
    <property type="entry name" value="lambda repressor-like DNA-binding domains"/>
    <property type="match status" value="1"/>
</dbReference>
<dbReference type="InterPro" id="IPR001387">
    <property type="entry name" value="Cro/C1-type_HTH"/>
</dbReference>
<name>A0A327YLX9_9BACL</name>
<evidence type="ECO:0000313" key="3">
    <source>
        <dbReference type="EMBL" id="RAK22084.1"/>
    </source>
</evidence>
<dbReference type="PANTHER" id="PTHR46797">
    <property type="entry name" value="HTH-TYPE TRANSCRIPTIONAL REGULATOR"/>
    <property type="match status" value="1"/>
</dbReference>
<gene>
    <name evidence="3" type="ORF">B0I26_10263</name>
</gene>
<keyword evidence="4" id="KW-1185">Reference proteome</keyword>
<dbReference type="PANTHER" id="PTHR46797:SF1">
    <property type="entry name" value="METHYLPHOSPHONATE SYNTHASE"/>
    <property type="match status" value="1"/>
</dbReference>